<proteinExistence type="predicted"/>
<dbReference type="AlphaFoldDB" id="E6MG34"/>
<keyword evidence="5" id="KW-0560">Oxidoreductase</keyword>
<evidence type="ECO:0000313" key="10">
    <source>
        <dbReference type="EMBL" id="EFV01574.1"/>
    </source>
</evidence>
<dbReference type="GO" id="GO:0046872">
    <property type="term" value="F:metal ion binding"/>
    <property type="evidence" value="ECO:0007669"/>
    <property type="project" value="UniProtKB-KW"/>
</dbReference>
<keyword evidence="6" id="KW-0520">NAD</keyword>
<evidence type="ECO:0000256" key="9">
    <source>
        <dbReference type="ARBA" id="ARBA00023264"/>
    </source>
</evidence>
<dbReference type="Gene3D" id="3.40.50.1970">
    <property type="match status" value="1"/>
</dbReference>
<dbReference type="HOGENOM" id="CLU_038362_1_0_9"/>
<dbReference type="Gene3D" id="1.20.1090.10">
    <property type="entry name" value="Dehydroquinate synthase-like - alpha domain"/>
    <property type="match status" value="1"/>
</dbReference>
<dbReference type="STRING" id="887929.HMP0721_0967"/>
<dbReference type="InterPro" id="IPR032837">
    <property type="entry name" value="G1PDH"/>
</dbReference>
<keyword evidence="2" id="KW-0444">Lipid biosynthesis</keyword>
<accession>E6MG34</accession>
<dbReference type="RefSeq" id="WP_006598391.1">
    <property type="nucleotide sequence ID" value="NZ_GL622359.1"/>
</dbReference>
<dbReference type="SUPFAM" id="SSF56796">
    <property type="entry name" value="Dehydroquinate synthase-like"/>
    <property type="match status" value="1"/>
</dbReference>
<dbReference type="PANTHER" id="PTHR43616">
    <property type="entry name" value="GLYCEROL DEHYDROGENASE"/>
    <property type="match status" value="1"/>
</dbReference>
<dbReference type="Pfam" id="PF13685">
    <property type="entry name" value="Fe-ADH_2"/>
    <property type="match status" value="1"/>
</dbReference>
<dbReference type="GO" id="GO:0016614">
    <property type="term" value="F:oxidoreductase activity, acting on CH-OH group of donors"/>
    <property type="evidence" value="ECO:0007669"/>
    <property type="project" value="InterPro"/>
</dbReference>
<evidence type="ECO:0000256" key="4">
    <source>
        <dbReference type="ARBA" id="ARBA00022857"/>
    </source>
</evidence>
<dbReference type="PANTHER" id="PTHR43616:SF5">
    <property type="entry name" value="GLYCEROL DEHYDROGENASE 1"/>
    <property type="match status" value="1"/>
</dbReference>
<evidence type="ECO:0000256" key="8">
    <source>
        <dbReference type="ARBA" id="ARBA00023209"/>
    </source>
</evidence>
<evidence type="ECO:0000256" key="2">
    <source>
        <dbReference type="ARBA" id="ARBA00022516"/>
    </source>
</evidence>
<keyword evidence="7" id="KW-0443">Lipid metabolism</keyword>
<keyword evidence="11" id="KW-1185">Reference proteome</keyword>
<keyword evidence="3" id="KW-0479">Metal-binding</keyword>
<evidence type="ECO:0000256" key="5">
    <source>
        <dbReference type="ARBA" id="ARBA00023002"/>
    </source>
</evidence>
<dbReference type="EMBL" id="AEQN01000016">
    <property type="protein sequence ID" value="EFV01574.1"/>
    <property type="molecule type" value="Genomic_DNA"/>
</dbReference>
<reference evidence="10 11" key="1">
    <citation type="submission" date="2010-12" db="EMBL/GenBank/DDBJ databases">
        <authorList>
            <person name="Muzny D."/>
            <person name="Qin X."/>
            <person name="Deng J."/>
            <person name="Jiang H."/>
            <person name="Liu Y."/>
            <person name="Qu J."/>
            <person name="Song X.-Z."/>
            <person name="Zhang L."/>
            <person name="Thornton R."/>
            <person name="Coyle M."/>
            <person name="Francisco L."/>
            <person name="Jackson L."/>
            <person name="Javaid M."/>
            <person name="Korchina V."/>
            <person name="Kovar C."/>
            <person name="Mata R."/>
            <person name="Mathew T."/>
            <person name="Ngo R."/>
            <person name="Nguyen L."/>
            <person name="Nguyen N."/>
            <person name="Okwuonu G."/>
            <person name="Ongeri F."/>
            <person name="Pham C."/>
            <person name="Simmons D."/>
            <person name="Wilczek-Boney K."/>
            <person name="Hale W."/>
            <person name="Jakkamsetti A."/>
            <person name="Pham P."/>
            <person name="Ruth R."/>
            <person name="San Lucas F."/>
            <person name="Warren J."/>
            <person name="Zhang J."/>
            <person name="Zhao Z."/>
            <person name="Zhou C."/>
            <person name="Zhu D."/>
            <person name="Lee S."/>
            <person name="Bess C."/>
            <person name="Blankenburg K."/>
            <person name="Forbes L."/>
            <person name="Fu Q."/>
            <person name="Gubbala S."/>
            <person name="Hirani K."/>
            <person name="Jayaseelan J.C."/>
            <person name="Lara F."/>
            <person name="Munidasa M."/>
            <person name="Palculict T."/>
            <person name="Patil S."/>
            <person name="Pu L.-L."/>
            <person name="Saada N."/>
            <person name="Tang L."/>
            <person name="Weissenberger G."/>
            <person name="Zhu Y."/>
            <person name="Hemphill L."/>
            <person name="Shang Y."/>
            <person name="Youmans B."/>
            <person name="Ayvaz T."/>
            <person name="Ross M."/>
            <person name="Santibanez J."/>
            <person name="Aqrawi P."/>
            <person name="Gross S."/>
            <person name="Joshi V."/>
            <person name="Fowler G."/>
            <person name="Nazareth L."/>
            <person name="Reid J."/>
            <person name="Worley K."/>
            <person name="Petrosino J."/>
            <person name="Highlander S."/>
            <person name="Gibbs R."/>
        </authorList>
    </citation>
    <scope>NUCLEOTIDE SEQUENCE [LARGE SCALE GENOMIC DNA]</scope>
    <source>
        <strain evidence="10 11">ATCC 23263</strain>
    </source>
</reference>
<evidence type="ECO:0000256" key="7">
    <source>
        <dbReference type="ARBA" id="ARBA00023098"/>
    </source>
</evidence>
<evidence type="ECO:0000256" key="3">
    <source>
        <dbReference type="ARBA" id="ARBA00022723"/>
    </source>
</evidence>
<dbReference type="eggNOG" id="COG0371">
    <property type="taxonomic scope" value="Bacteria"/>
</dbReference>
<dbReference type="GO" id="GO:0008654">
    <property type="term" value="P:phospholipid biosynthetic process"/>
    <property type="evidence" value="ECO:0007669"/>
    <property type="project" value="UniProtKB-KW"/>
</dbReference>
<name>E6MG34_9FIRM</name>
<organism evidence="10 11">
    <name type="scientific">Pseudoramibacter alactolyticus ATCC 23263</name>
    <dbReference type="NCBI Taxonomy" id="887929"/>
    <lineage>
        <taxon>Bacteria</taxon>
        <taxon>Bacillati</taxon>
        <taxon>Bacillota</taxon>
        <taxon>Clostridia</taxon>
        <taxon>Eubacteriales</taxon>
        <taxon>Eubacteriaceae</taxon>
        <taxon>Pseudoramibacter</taxon>
    </lineage>
</organism>
<gene>
    <name evidence="10" type="ORF">HMP0721_0967</name>
</gene>
<evidence type="ECO:0000256" key="1">
    <source>
        <dbReference type="ARBA" id="ARBA00022490"/>
    </source>
</evidence>
<dbReference type="Proteomes" id="UP000004754">
    <property type="component" value="Unassembled WGS sequence"/>
</dbReference>
<dbReference type="InterPro" id="IPR016205">
    <property type="entry name" value="Glycerol_DH"/>
</dbReference>
<protein>
    <submittedName>
        <fullName evidence="10">3-dehydroquinate synthase</fullName>
    </submittedName>
</protein>
<keyword evidence="4" id="KW-0521">NADP</keyword>
<keyword evidence="9" id="KW-1208">Phospholipid metabolism</keyword>
<keyword evidence="8" id="KW-0594">Phospholipid biosynthesis</keyword>
<comment type="caution">
    <text evidence="10">The sequence shown here is derived from an EMBL/GenBank/DDBJ whole genome shotgun (WGS) entry which is preliminary data.</text>
</comment>
<evidence type="ECO:0000313" key="11">
    <source>
        <dbReference type="Proteomes" id="UP000004754"/>
    </source>
</evidence>
<dbReference type="OrthoDB" id="9763580at2"/>
<sequence>MKLKDMPINELITVDHNCSCGRHHHMAIDHLAIGKGTVNKLPEFLADQKLADGTPLTKNDKICVVADIHTWPVAGEQVYNLVKASGYPVTSYIFQHEIMHTTEVFIDELENAMPKDVSLPLAVGSGTINDLTRMVSFHRNIPYYIIGTAPSMDGFATDVAPATIKGLKCSLPAHCASGIIGDTDFLSTAPDKMIAAGIGDIIAKYIAINDWRLSYLINDEYYCEEVAELMLNSTDKVANSVNGLVNGESNAYQYLMECLVLIGIAMGYVNNSRPGSGAEHSMGHVLEMKAALKGEYGELHGTSVGMATCVMAEMYKKFLTLDIDYDKARAHAEQFDYDSWADEIRRVFGTSADQIFKVYEKNQQSDPANVKRRIDRIEANEDQIRAIITETVKKVEKAPEYIDAMHGMTSPKQYTLFSEDEFRDILSYTKEQRDRYAGLQFFYDLGVLDELVDYIIDKYYD</sequence>
<keyword evidence="1" id="KW-0963">Cytoplasm</keyword>
<evidence type="ECO:0000256" key="6">
    <source>
        <dbReference type="ARBA" id="ARBA00023027"/>
    </source>
</evidence>
<dbReference type="CDD" id="cd08175">
    <property type="entry name" value="G1PDH"/>
    <property type="match status" value="1"/>
</dbReference>